<organism evidence="1 2">
    <name type="scientific">Parelaphostrongylus tenuis</name>
    <name type="common">Meningeal worm</name>
    <dbReference type="NCBI Taxonomy" id="148309"/>
    <lineage>
        <taxon>Eukaryota</taxon>
        <taxon>Metazoa</taxon>
        <taxon>Ecdysozoa</taxon>
        <taxon>Nematoda</taxon>
        <taxon>Chromadorea</taxon>
        <taxon>Rhabditida</taxon>
        <taxon>Rhabditina</taxon>
        <taxon>Rhabditomorpha</taxon>
        <taxon>Strongyloidea</taxon>
        <taxon>Metastrongylidae</taxon>
        <taxon>Parelaphostrongylus</taxon>
    </lineage>
</organism>
<keyword evidence="2" id="KW-1185">Reference proteome</keyword>
<dbReference type="Proteomes" id="UP001196413">
    <property type="component" value="Unassembled WGS sequence"/>
</dbReference>
<protein>
    <submittedName>
        <fullName evidence="1">Uncharacterized protein</fullName>
    </submittedName>
</protein>
<comment type="caution">
    <text evidence="1">The sequence shown here is derived from an EMBL/GenBank/DDBJ whole genome shotgun (WGS) entry which is preliminary data.</text>
</comment>
<name>A0AAD5WGR8_PARTN</name>
<evidence type="ECO:0000313" key="1">
    <source>
        <dbReference type="EMBL" id="KAJ1369411.1"/>
    </source>
</evidence>
<evidence type="ECO:0000313" key="2">
    <source>
        <dbReference type="Proteomes" id="UP001196413"/>
    </source>
</evidence>
<dbReference type="EMBL" id="JAHQIW010006538">
    <property type="protein sequence ID" value="KAJ1369411.1"/>
    <property type="molecule type" value="Genomic_DNA"/>
</dbReference>
<sequence>MSTSTGDTLSKCIHSDFRYKAVKNQFGYVKKIGDHQPYRKKRSIKIPFVNCF</sequence>
<gene>
    <name evidence="1" type="ORF">KIN20_030855</name>
</gene>
<proteinExistence type="predicted"/>
<accession>A0AAD5WGR8</accession>
<dbReference type="AlphaFoldDB" id="A0AAD5WGR8"/>
<reference evidence="1" key="1">
    <citation type="submission" date="2021-06" db="EMBL/GenBank/DDBJ databases">
        <title>Parelaphostrongylus tenuis whole genome reference sequence.</title>
        <authorList>
            <person name="Garwood T.J."/>
            <person name="Larsen P.A."/>
            <person name="Fountain-Jones N.M."/>
            <person name="Garbe J.R."/>
            <person name="Macchietto M.G."/>
            <person name="Kania S.A."/>
            <person name="Gerhold R.W."/>
            <person name="Richards J.E."/>
            <person name="Wolf T.M."/>
        </authorList>
    </citation>
    <scope>NUCLEOTIDE SEQUENCE</scope>
    <source>
        <strain evidence="1">MNPRO001-30</strain>
        <tissue evidence="1">Meninges</tissue>
    </source>
</reference>